<evidence type="ECO:0000256" key="1">
    <source>
        <dbReference type="PROSITE-ProRule" id="PRU00325"/>
    </source>
</evidence>
<keyword evidence="1" id="KW-0863">Zinc-finger</keyword>
<sequence length="447" mass="47036">MTPTLTPDTILALAPDPGSAASARKLATPVKWQHLNHAGGLLWGECQGSGKDPYLTGVDPSGPVSRCSCPSRKFPCKHGLALMLLHAAHPGDFGTAAAPESLQTWLAGRQTRAEKAAGTPDPAGTAPTPAPDPAAQARRRAARERKVESGLAALHVFLKDLVRDGLAHASARPYSDWDTQAARLVDAQAPGAARHVRRIPELLGDPAALLAHLGWLALLCEGWTHRAGLTPPELADLRAALGFPLDQAGLQAEPGVSGRWTVLGQSTSQEDHLTTRRTWLERAGHTALLLDFAAGGRPLPPGLPTGQSVQAELVFAPSATPQRAVLRGEATEYRPAEALPAGLSVDALLDRHATLLGRNPWLERAAYALGPVRLLPGEPWHAVDDAGHALPLGGSERAQLTLMAVSGGAPLTLYGEWTGHTFTPLSHLAPGHLTPGRVTSVRAEARP</sequence>
<dbReference type="PROSITE" id="PS50966">
    <property type="entry name" value="ZF_SWIM"/>
    <property type="match status" value="1"/>
</dbReference>
<keyword evidence="1" id="KW-0479">Metal-binding</keyword>
<dbReference type="KEGG" id="dfc:DFI_10245"/>
<feature type="domain" description="SWIM-type" evidence="3">
    <location>
        <begin position="54"/>
        <end position="87"/>
    </location>
</feature>
<dbReference type="AlphaFoldDB" id="A0A221SZS4"/>
<feature type="region of interest" description="Disordered" evidence="2">
    <location>
        <begin position="109"/>
        <end position="142"/>
    </location>
</feature>
<dbReference type="InterPro" id="IPR007527">
    <property type="entry name" value="Znf_SWIM"/>
</dbReference>
<dbReference type="STRING" id="317577.GCA_000419625_01860"/>
<proteinExistence type="predicted"/>
<name>A0A221SZS4_9DEIO</name>
<evidence type="ECO:0000313" key="4">
    <source>
        <dbReference type="EMBL" id="ASN82153.1"/>
    </source>
</evidence>
<evidence type="ECO:0000256" key="2">
    <source>
        <dbReference type="SAM" id="MobiDB-lite"/>
    </source>
</evidence>
<feature type="compositionally biased region" description="Low complexity" evidence="2">
    <location>
        <begin position="116"/>
        <end position="127"/>
    </location>
</feature>
<accession>A0A221SZS4</accession>
<organism evidence="4 5">
    <name type="scientific">Deinococcus ficus</name>
    <dbReference type="NCBI Taxonomy" id="317577"/>
    <lineage>
        <taxon>Bacteria</taxon>
        <taxon>Thermotogati</taxon>
        <taxon>Deinococcota</taxon>
        <taxon>Deinococci</taxon>
        <taxon>Deinococcales</taxon>
        <taxon>Deinococcaceae</taxon>
        <taxon>Deinococcus</taxon>
    </lineage>
</organism>
<evidence type="ECO:0000259" key="3">
    <source>
        <dbReference type="PROSITE" id="PS50966"/>
    </source>
</evidence>
<dbReference type="Pfam" id="PF04434">
    <property type="entry name" value="SWIM"/>
    <property type="match status" value="1"/>
</dbReference>
<dbReference type="GO" id="GO:0008270">
    <property type="term" value="F:zinc ion binding"/>
    <property type="evidence" value="ECO:0007669"/>
    <property type="project" value="UniProtKB-KW"/>
</dbReference>
<dbReference type="EMBL" id="CP021081">
    <property type="protein sequence ID" value="ASN82153.1"/>
    <property type="molecule type" value="Genomic_DNA"/>
</dbReference>
<protein>
    <recommendedName>
        <fullName evidence="3">SWIM-type domain-containing protein</fullName>
    </recommendedName>
</protein>
<keyword evidence="5" id="KW-1185">Reference proteome</keyword>
<keyword evidence="1" id="KW-0862">Zinc</keyword>
<dbReference type="Proteomes" id="UP000259030">
    <property type="component" value="Chromosome"/>
</dbReference>
<reference evidence="4 5" key="1">
    <citation type="submission" date="2017-05" db="EMBL/GenBank/DDBJ databases">
        <title>The complete genome sequence of Deinococcus ficus isolated from the rhizosphere of the Ficus religiosa L. in Taiwan.</title>
        <authorList>
            <person name="Wu K.-M."/>
            <person name="Liao T.-L."/>
            <person name="Liu Y.-M."/>
            <person name="Young C.-C."/>
            <person name="Tsai S.-F."/>
        </authorList>
    </citation>
    <scope>NUCLEOTIDE SEQUENCE [LARGE SCALE GENOMIC DNA]</scope>
    <source>
        <strain evidence="4 5">CC-FR2-10</strain>
    </source>
</reference>
<evidence type="ECO:0000313" key="5">
    <source>
        <dbReference type="Proteomes" id="UP000259030"/>
    </source>
</evidence>
<gene>
    <name evidence="4" type="ORF">DFI_10245</name>
</gene>